<evidence type="ECO:0000313" key="6">
    <source>
        <dbReference type="EMBL" id="PXF42275.1"/>
    </source>
</evidence>
<evidence type="ECO:0000256" key="3">
    <source>
        <dbReference type="ARBA" id="ARBA00022801"/>
    </source>
</evidence>
<keyword evidence="4" id="KW-0788">Thiol protease</keyword>
<dbReference type="Pfam" id="PF02902">
    <property type="entry name" value="Peptidase_C48"/>
    <property type="match status" value="1"/>
</dbReference>
<organism evidence="6 7">
    <name type="scientific">Gracilariopsis chorda</name>
    <dbReference type="NCBI Taxonomy" id="448386"/>
    <lineage>
        <taxon>Eukaryota</taxon>
        <taxon>Rhodophyta</taxon>
        <taxon>Florideophyceae</taxon>
        <taxon>Rhodymeniophycidae</taxon>
        <taxon>Gracilariales</taxon>
        <taxon>Gracilariaceae</taxon>
        <taxon>Gracilariopsis</taxon>
    </lineage>
</organism>
<dbReference type="Proteomes" id="UP000247409">
    <property type="component" value="Unassembled WGS sequence"/>
</dbReference>
<name>A0A2V3IJK2_9FLOR</name>
<evidence type="ECO:0000256" key="1">
    <source>
        <dbReference type="ARBA" id="ARBA00005234"/>
    </source>
</evidence>
<dbReference type="PANTHER" id="PTHR46468">
    <property type="entry name" value="SENTRIN-SPECIFIC PROTEASE 8"/>
    <property type="match status" value="1"/>
</dbReference>
<dbReference type="InterPro" id="IPR003653">
    <property type="entry name" value="Peptidase_C48_C"/>
</dbReference>
<dbReference type="InterPro" id="IPR038765">
    <property type="entry name" value="Papain-like_cys_pep_sf"/>
</dbReference>
<dbReference type="OrthoDB" id="5065855at2759"/>
<evidence type="ECO:0000256" key="2">
    <source>
        <dbReference type="ARBA" id="ARBA00022670"/>
    </source>
</evidence>
<comment type="similarity">
    <text evidence="1">Belongs to the peptidase C48 family.</text>
</comment>
<dbReference type="PROSITE" id="PS50600">
    <property type="entry name" value="ULP_PROTEASE"/>
    <property type="match status" value="1"/>
</dbReference>
<sequence length="240" mass="26751">MTHSEPPSRIASLGDASLSVDDLALLVPPCWMNDKLISFWCEHLRINVLKNDSRVAIFPPNLSFFISLTDDEEELVQIATANNLKKSELIILTVNDSRQSGVTGNVASGTHWSVLALERSTNNAYYIDSLPHLPNVKVSKVLLGRMAKMLATSRPTFVELDAPRQRNSYDCGAFACMFAEDVVKCFLDGKQISSVYQAGFQLHSDAIDQKRQAIGKLACLLFNEKHEDDRNSVKDINRHS</sequence>
<keyword evidence="3" id="KW-0378">Hydrolase</keyword>
<accession>A0A2V3IJK2</accession>
<keyword evidence="2 6" id="KW-0645">Protease</keyword>
<dbReference type="InterPro" id="IPR044613">
    <property type="entry name" value="Nep1/2-like"/>
</dbReference>
<dbReference type="GO" id="GO:0006508">
    <property type="term" value="P:proteolysis"/>
    <property type="evidence" value="ECO:0007669"/>
    <property type="project" value="UniProtKB-KW"/>
</dbReference>
<comment type="caution">
    <text evidence="6">The sequence shown here is derived from an EMBL/GenBank/DDBJ whole genome shotgun (WGS) entry which is preliminary data.</text>
</comment>
<reference evidence="6 7" key="1">
    <citation type="journal article" date="2018" name="Mol. Biol. Evol.">
        <title>Analysis of the draft genome of the red seaweed Gracilariopsis chorda provides insights into genome size evolution in Rhodophyta.</title>
        <authorList>
            <person name="Lee J."/>
            <person name="Yang E.C."/>
            <person name="Graf L."/>
            <person name="Yang J.H."/>
            <person name="Qiu H."/>
            <person name="Zel Zion U."/>
            <person name="Chan C.X."/>
            <person name="Stephens T.G."/>
            <person name="Weber A.P.M."/>
            <person name="Boo G.H."/>
            <person name="Boo S.M."/>
            <person name="Kim K.M."/>
            <person name="Shin Y."/>
            <person name="Jung M."/>
            <person name="Lee S.J."/>
            <person name="Yim H.S."/>
            <person name="Lee J.H."/>
            <person name="Bhattacharya D."/>
            <person name="Yoon H.S."/>
        </authorList>
    </citation>
    <scope>NUCLEOTIDE SEQUENCE [LARGE SCALE GENOMIC DNA]</scope>
    <source>
        <strain evidence="6 7">SKKU-2015</strain>
        <tissue evidence="6">Whole body</tissue>
    </source>
</reference>
<proteinExistence type="inferred from homology"/>
<dbReference type="GO" id="GO:0019784">
    <property type="term" value="F:deNEDDylase activity"/>
    <property type="evidence" value="ECO:0007669"/>
    <property type="project" value="InterPro"/>
</dbReference>
<dbReference type="SUPFAM" id="SSF54001">
    <property type="entry name" value="Cysteine proteinases"/>
    <property type="match status" value="1"/>
</dbReference>
<dbReference type="STRING" id="448386.A0A2V3IJK2"/>
<keyword evidence="7" id="KW-1185">Reference proteome</keyword>
<gene>
    <name evidence="6" type="ORF">BWQ96_07994</name>
</gene>
<evidence type="ECO:0000259" key="5">
    <source>
        <dbReference type="PROSITE" id="PS50600"/>
    </source>
</evidence>
<evidence type="ECO:0000313" key="7">
    <source>
        <dbReference type="Proteomes" id="UP000247409"/>
    </source>
</evidence>
<evidence type="ECO:0000256" key="4">
    <source>
        <dbReference type="ARBA" id="ARBA00022807"/>
    </source>
</evidence>
<protein>
    <submittedName>
        <fullName evidence="6">Sentrin-specific protease 8</fullName>
    </submittedName>
</protein>
<feature type="domain" description="Ubiquitin-like protease family profile" evidence="5">
    <location>
        <begin position="16"/>
        <end position="182"/>
    </location>
</feature>
<dbReference type="GO" id="GO:0000338">
    <property type="term" value="P:protein deneddylation"/>
    <property type="evidence" value="ECO:0007669"/>
    <property type="project" value="TreeGrafter"/>
</dbReference>
<dbReference type="PANTHER" id="PTHR46468:SF1">
    <property type="entry name" value="SENTRIN-SPECIFIC PROTEASE 8"/>
    <property type="match status" value="1"/>
</dbReference>
<dbReference type="AlphaFoldDB" id="A0A2V3IJK2"/>
<dbReference type="Gene3D" id="3.40.395.10">
    <property type="entry name" value="Adenoviral Proteinase, Chain A"/>
    <property type="match status" value="1"/>
</dbReference>
<dbReference type="GO" id="GO:0008234">
    <property type="term" value="F:cysteine-type peptidase activity"/>
    <property type="evidence" value="ECO:0007669"/>
    <property type="project" value="UniProtKB-KW"/>
</dbReference>
<dbReference type="EMBL" id="NBIV01000169">
    <property type="protein sequence ID" value="PXF42275.1"/>
    <property type="molecule type" value="Genomic_DNA"/>
</dbReference>